<dbReference type="InterPro" id="IPR002941">
    <property type="entry name" value="DNA_methylase_N4/N6"/>
</dbReference>
<keyword evidence="7" id="KW-0255">Endonuclease</keyword>
<dbReference type="GO" id="GO:0008170">
    <property type="term" value="F:N-methyltransferase activity"/>
    <property type="evidence" value="ECO:0007669"/>
    <property type="project" value="InterPro"/>
</dbReference>
<sequence length="663" mass="76729">MKQELERLLAQNDTFMVEGVLNKNKLAELARQYNPELLNILMRDEKISNHFFSKLETGILVFKKDVFLQFLNNKEFLPDSFTAYKTKIGLATGEKYLSENNDVVLNFPYKDCILEGGQTKDDAKRQEIFFNETLAPTEINRLLDDKVLTNFKRYDETGEHNVEEIKDTDNLIIKGNNLIALHSLKKRFAGKVKLIYIDVPYNTGNDSFRYNDSFNHSSWLTFMKNRLIISKKLLSIDGLIFVQCDDNEQAYLKVMMDEIFGSENFINCIAVKMSEASGVKMNHAKSRMPKLKEYILLYKKEGFREFNEIDKYRVDTWDNENNIFLENFSITDRQRLIDIETQDENSDEEVFEANEILRDVIKVSLSDKIKEMNFKDEDDKNNWLFENSYRIVKTAGSSGYAKIVKSLESIPDQQLASALSKKKTIFYYITEFNRETKQPRLQVIFADSNIFKNPCDFWQDIKTTGAIANEGGVQLPNGKKPEKLLQRIIKMSTKESDVVLDYHLGSGTTAAVAHKMNRQYIGIEQMDYIEELVVNRLKNVINGEQTGISKDVNWTGGGSFVYAELKNDAQDFKNAIIQAITTEELLELFELAKKSSFLSYRIDPKKLKANEFEKLSLAEQKQIMFEIIDNNNLYVNYSDIDDIDYGISAQDKKLNHAFYGKEQ</sequence>
<keyword evidence="7" id="KW-0378">Hydrolase</keyword>
<dbReference type="Pfam" id="PF01555">
    <property type="entry name" value="N6_N4_Mtase"/>
    <property type="match status" value="1"/>
</dbReference>
<dbReference type="GO" id="GO:0032259">
    <property type="term" value="P:methylation"/>
    <property type="evidence" value="ECO:0007669"/>
    <property type="project" value="UniProtKB-KW"/>
</dbReference>
<evidence type="ECO:0000256" key="2">
    <source>
        <dbReference type="ARBA" id="ARBA00022679"/>
    </source>
</evidence>
<evidence type="ECO:0000256" key="3">
    <source>
        <dbReference type="ARBA" id="ARBA00022691"/>
    </source>
</evidence>
<dbReference type="InterPro" id="IPR022221">
    <property type="entry name" value="TypeIII_RM_meth"/>
</dbReference>
<dbReference type="SUPFAM" id="SSF53335">
    <property type="entry name" value="S-adenosyl-L-methionine-dependent methyltransferases"/>
    <property type="match status" value="1"/>
</dbReference>
<dbReference type="Proteomes" id="UP000193326">
    <property type="component" value="Unassembled WGS sequence"/>
</dbReference>
<keyword evidence="7" id="KW-0540">Nuclease</keyword>
<dbReference type="Pfam" id="PF12564">
    <property type="entry name" value="TypeIII_RM_meth"/>
    <property type="match status" value="1"/>
</dbReference>
<accession>A0A1X1ITR5</accession>
<dbReference type="Gene3D" id="3.40.50.150">
    <property type="entry name" value="Vaccinia Virus protein VP39"/>
    <property type="match status" value="2"/>
</dbReference>
<dbReference type="GO" id="GO:0009307">
    <property type="term" value="P:DNA restriction-modification system"/>
    <property type="evidence" value="ECO:0007669"/>
    <property type="project" value="UniProtKB-KW"/>
</dbReference>
<dbReference type="RefSeq" id="WP_084946013.1">
    <property type="nucleotide sequence ID" value="NZ_NCUY01000032.1"/>
</dbReference>
<dbReference type="InterPro" id="IPR001091">
    <property type="entry name" value="RM_Methyltransferase"/>
</dbReference>
<dbReference type="AlphaFoldDB" id="A0A1X1ITR5"/>
<evidence type="ECO:0000259" key="6">
    <source>
        <dbReference type="Pfam" id="PF12564"/>
    </source>
</evidence>
<evidence type="ECO:0000313" key="8">
    <source>
        <dbReference type="Proteomes" id="UP000193326"/>
    </source>
</evidence>
<dbReference type="InterPro" id="IPR002295">
    <property type="entry name" value="N4/N6-MTase_EcoPI_Mod-like"/>
</dbReference>
<comment type="caution">
    <text evidence="7">The sequence shown here is derived from an EMBL/GenBank/DDBJ whole genome shotgun (WGS) entry which is preliminary data.</text>
</comment>
<feature type="domain" description="Type III restriction/modification enzyme methylation subunit" evidence="6">
    <location>
        <begin position="34"/>
        <end position="90"/>
    </location>
</feature>
<feature type="domain" description="DNA methylase N-4/N-6" evidence="5">
    <location>
        <begin position="192"/>
        <end position="532"/>
    </location>
</feature>
<dbReference type="EMBL" id="NCUY01000032">
    <property type="protein sequence ID" value="ORO76554.1"/>
    <property type="molecule type" value="Genomic_DNA"/>
</dbReference>
<gene>
    <name evidence="7" type="ORF">B7707_06195</name>
</gene>
<organism evidence="7 8">
    <name type="scientific">Streptococcus oralis subsp. dentisani</name>
    <dbReference type="NCBI Taxonomy" id="1458253"/>
    <lineage>
        <taxon>Bacteria</taxon>
        <taxon>Bacillati</taxon>
        <taxon>Bacillota</taxon>
        <taxon>Bacilli</taxon>
        <taxon>Lactobacillales</taxon>
        <taxon>Streptococcaceae</taxon>
        <taxon>Streptococcus</taxon>
    </lineage>
</organism>
<dbReference type="OrthoDB" id="9800801at2"/>
<dbReference type="GO" id="GO:0003677">
    <property type="term" value="F:DNA binding"/>
    <property type="evidence" value="ECO:0007669"/>
    <property type="project" value="InterPro"/>
</dbReference>
<name>A0A1X1ITR5_STROR</name>
<evidence type="ECO:0000259" key="5">
    <source>
        <dbReference type="Pfam" id="PF01555"/>
    </source>
</evidence>
<evidence type="ECO:0000256" key="4">
    <source>
        <dbReference type="ARBA" id="ARBA00022747"/>
    </source>
</evidence>
<proteinExistence type="predicted"/>
<dbReference type="GO" id="GO:0004519">
    <property type="term" value="F:endonuclease activity"/>
    <property type="evidence" value="ECO:0007669"/>
    <property type="project" value="UniProtKB-KW"/>
</dbReference>
<evidence type="ECO:0000256" key="1">
    <source>
        <dbReference type="ARBA" id="ARBA00022603"/>
    </source>
</evidence>
<dbReference type="InterPro" id="IPR029063">
    <property type="entry name" value="SAM-dependent_MTases_sf"/>
</dbReference>
<keyword evidence="2" id="KW-0808">Transferase</keyword>
<protein>
    <submittedName>
        <fullName evidence="7">Restriction endonuclease subunit M</fullName>
    </submittedName>
</protein>
<keyword evidence="4" id="KW-0680">Restriction system</keyword>
<keyword evidence="3" id="KW-0949">S-adenosyl-L-methionine</keyword>
<evidence type="ECO:0000313" key="7">
    <source>
        <dbReference type="EMBL" id="ORO76554.1"/>
    </source>
</evidence>
<dbReference type="PRINTS" id="PR00508">
    <property type="entry name" value="S21N4MTFRASE"/>
</dbReference>
<keyword evidence="1" id="KW-0489">Methyltransferase</keyword>
<dbReference type="PIRSF" id="PIRSF015855">
    <property type="entry name" value="TypeIII_Mtase_mKpnI"/>
    <property type="match status" value="1"/>
</dbReference>
<reference evidence="7 8" key="1">
    <citation type="journal article" date="2016" name="Eur. J. Clin. Microbiol. Infect. Dis.">
        <title>Whole genome sequencing as a tool for phylogenetic analysis of clinical strains of Mitis group streptococci.</title>
        <authorList>
            <person name="Rasmussen L.H."/>
            <person name="Dargis R."/>
            <person name="Hojholt K."/>
            <person name="Christensen J.J."/>
            <person name="Skovgaard O."/>
            <person name="Justesen U.S."/>
            <person name="Rosenvinge F.S."/>
            <person name="Moser C."/>
            <person name="Lukjancenko O."/>
            <person name="Rasmussen S."/>
            <person name="Nielsen X.C."/>
        </authorList>
    </citation>
    <scope>NUCLEOTIDE SEQUENCE [LARGE SCALE GENOMIC DNA]</scope>
    <source>
        <strain evidence="7 8">RH_70047_11</strain>
    </source>
</reference>